<keyword evidence="3 7" id="KW-0560">Oxidoreductase</keyword>
<dbReference type="InterPro" id="IPR006168">
    <property type="entry name" value="G3P_DH_NAD-dep"/>
</dbReference>
<comment type="caution">
    <text evidence="13">The sequence shown here is derived from an EMBL/GenBank/DDBJ whole genome shotgun (WGS) entry which is preliminary data.</text>
</comment>
<keyword evidence="7 8" id="KW-0520">NAD</keyword>
<feature type="chain" id="PRO_5045134386" description="Glycerol-3-phosphate dehydrogenase [NAD(P)+]" evidence="10">
    <location>
        <begin position="22"/>
        <end position="334"/>
    </location>
</feature>
<keyword evidence="7" id="KW-0963">Cytoplasm</keyword>
<dbReference type="InterPro" id="IPR006109">
    <property type="entry name" value="G3P_DH_NAD-dep_C"/>
</dbReference>
<dbReference type="Gene3D" id="1.10.1040.10">
    <property type="entry name" value="N-(1-d-carboxylethyl)-l-norvaline Dehydrogenase, domain 2"/>
    <property type="match status" value="1"/>
</dbReference>
<keyword evidence="7" id="KW-0521">NADP</keyword>
<dbReference type="InterPro" id="IPR013328">
    <property type="entry name" value="6PGD_dom2"/>
</dbReference>
<dbReference type="PRINTS" id="PR00077">
    <property type="entry name" value="GPDHDRGNASE"/>
</dbReference>
<feature type="binding site" evidence="7">
    <location>
        <position position="137"/>
    </location>
    <ligand>
        <name>sn-glycerol 3-phosphate</name>
        <dbReference type="ChEBI" id="CHEBI:57597"/>
    </ligand>
</feature>
<comment type="pathway">
    <text evidence="7">Membrane lipid metabolism; glycerophospholipid metabolism.</text>
</comment>
<dbReference type="EMBL" id="JAUSUK010000001">
    <property type="protein sequence ID" value="MDQ0325541.1"/>
    <property type="molecule type" value="Genomic_DNA"/>
</dbReference>
<dbReference type="SUPFAM" id="SSF51735">
    <property type="entry name" value="NAD(P)-binding Rossmann-fold domains"/>
    <property type="match status" value="1"/>
</dbReference>
<feature type="binding site" evidence="7">
    <location>
        <position position="256"/>
    </location>
    <ligand>
        <name>sn-glycerol 3-phosphate</name>
        <dbReference type="ChEBI" id="CHEBI:57597"/>
    </ligand>
</feature>
<evidence type="ECO:0000259" key="11">
    <source>
        <dbReference type="Pfam" id="PF01210"/>
    </source>
</evidence>
<comment type="subcellular location">
    <subcellularLocation>
        <location evidence="7">Cytoplasm</location>
    </subcellularLocation>
</comment>
<comment type="catalytic activity">
    <reaction evidence="7">
        <text>sn-glycerol 3-phosphate + NAD(+) = dihydroxyacetone phosphate + NADH + H(+)</text>
        <dbReference type="Rhea" id="RHEA:11092"/>
        <dbReference type="ChEBI" id="CHEBI:15378"/>
        <dbReference type="ChEBI" id="CHEBI:57540"/>
        <dbReference type="ChEBI" id="CHEBI:57597"/>
        <dbReference type="ChEBI" id="CHEBI:57642"/>
        <dbReference type="ChEBI" id="CHEBI:57945"/>
        <dbReference type="EC" id="1.1.1.94"/>
    </reaction>
</comment>
<feature type="binding site" evidence="7">
    <location>
        <position position="141"/>
    </location>
    <ligand>
        <name>NADPH</name>
        <dbReference type="ChEBI" id="CHEBI:57783"/>
    </ligand>
</feature>
<feature type="binding site" evidence="7">
    <location>
        <position position="257"/>
    </location>
    <ligand>
        <name>sn-glycerol 3-phosphate</name>
        <dbReference type="ChEBI" id="CHEBI:57597"/>
    </ligand>
</feature>
<dbReference type="PROSITE" id="PS00957">
    <property type="entry name" value="NAD_G3PDH"/>
    <property type="match status" value="1"/>
</dbReference>
<proteinExistence type="inferred from homology"/>
<evidence type="ECO:0000256" key="7">
    <source>
        <dbReference type="HAMAP-Rule" id="MF_00394"/>
    </source>
</evidence>
<evidence type="ECO:0000256" key="3">
    <source>
        <dbReference type="ARBA" id="ARBA00023002"/>
    </source>
</evidence>
<reference evidence="13 14" key="1">
    <citation type="submission" date="2023-07" db="EMBL/GenBank/DDBJ databases">
        <title>Genomic Encyclopedia of Type Strains, Phase IV (KMG-IV): sequencing the most valuable type-strain genomes for metagenomic binning, comparative biology and taxonomic classification.</title>
        <authorList>
            <person name="Goeker M."/>
        </authorList>
    </citation>
    <scope>NUCLEOTIDE SEQUENCE [LARGE SCALE GENOMIC DNA]</scope>
    <source>
        <strain evidence="13 14">DSM 11549</strain>
    </source>
</reference>
<feature type="binding site" evidence="7">
    <location>
        <position position="282"/>
    </location>
    <ligand>
        <name>NADPH</name>
        <dbReference type="ChEBI" id="CHEBI:57783"/>
    </ligand>
</feature>
<keyword evidence="4 7" id="KW-0443">Lipid metabolism</keyword>
<keyword evidence="6 7" id="KW-1208">Phospholipid metabolism</keyword>
<sequence>MVTPFRKVAVAGAGAFGTALALVADRAGASVTLWTIDEAAAARLAVSRENSDFLPGPRLPERINVTSDISRLGDADCVLLVVPSQATRSLLTGIGATLSSDAVVVACAKGIEQETGALQGEIVRAALPDHQIGALSGPGYAAEIARGLPTAVTVAASEIAVAEQVAATLSSDSFRAYASDDIVGAELGGSLKNVIAIAAGIVEGRRLGESARAALVTRGLAEMSRLGARMGARPETFMGLSGLGDLMLTAMSRQSRNTSFGIALAEGRSVAELTAPDKPLAEGAFTAAIAARLAREHGIDMPITSAVAAVLSSALTVDEAIAALVSRPLKQEIA</sequence>
<dbReference type="PANTHER" id="PTHR11728">
    <property type="entry name" value="GLYCEROL-3-PHOSPHATE DEHYDROGENASE"/>
    <property type="match status" value="1"/>
</dbReference>
<feature type="binding site" evidence="7">
    <location>
        <position position="256"/>
    </location>
    <ligand>
        <name>NADPH</name>
        <dbReference type="ChEBI" id="CHEBI:57783"/>
    </ligand>
</feature>
<evidence type="ECO:0000256" key="8">
    <source>
        <dbReference type="RuleBase" id="RU000437"/>
    </source>
</evidence>
<dbReference type="Proteomes" id="UP001230253">
    <property type="component" value="Unassembled WGS sequence"/>
</dbReference>
<comment type="catalytic activity">
    <reaction evidence="7 9">
        <text>sn-glycerol 3-phosphate + NADP(+) = dihydroxyacetone phosphate + NADPH + H(+)</text>
        <dbReference type="Rhea" id="RHEA:11096"/>
        <dbReference type="ChEBI" id="CHEBI:15378"/>
        <dbReference type="ChEBI" id="CHEBI:57597"/>
        <dbReference type="ChEBI" id="CHEBI:57642"/>
        <dbReference type="ChEBI" id="CHEBI:57783"/>
        <dbReference type="ChEBI" id="CHEBI:58349"/>
        <dbReference type="EC" id="1.1.1.94"/>
    </reaction>
</comment>
<feature type="binding site" evidence="7">
    <location>
        <position position="109"/>
    </location>
    <ligand>
        <name>NADPH</name>
        <dbReference type="ChEBI" id="CHEBI:57783"/>
    </ligand>
</feature>
<feature type="domain" description="Glycerol-3-phosphate dehydrogenase NAD-dependent N-terminal" evidence="11">
    <location>
        <begin position="7"/>
        <end position="159"/>
    </location>
</feature>
<dbReference type="InterPro" id="IPR008927">
    <property type="entry name" value="6-PGluconate_DH-like_C_sf"/>
</dbReference>
<evidence type="ECO:0000256" key="6">
    <source>
        <dbReference type="ARBA" id="ARBA00023264"/>
    </source>
</evidence>
<gene>
    <name evidence="7" type="primary">gpsA</name>
    <name evidence="13" type="ORF">J2R99_001390</name>
</gene>
<protein>
    <recommendedName>
        <fullName evidence="7">Glycerol-3-phosphate dehydrogenase [NAD(P)+]</fullName>
        <ecNumber evidence="7">1.1.1.94</ecNumber>
    </recommendedName>
    <alternativeName>
        <fullName evidence="7">NAD(P)(+)-dependent glycerol-3-phosphate dehydrogenase</fullName>
    </alternativeName>
    <alternativeName>
        <fullName evidence="7">NAD(P)H-dependent dihydroxyacetone-phosphate reductase</fullName>
    </alternativeName>
</protein>
<keyword evidence="10" id="KW-0732">Signal</keyword>
<dbReference type="GO" id="GO:0047952">
    <property type="term" value="F:glycerol-3-phosphate dehydrogenase [NAD(P)+] activity"/>
    <property type="evidence" value="ECO:0007669"/>
    <property type="project" value="UniProtKB-EC"/>
</dbReference>
<dbReference type="SUPFAM" id="SSF48179">
    <property type="entry name" value="6-phosphogluconate dehydrogenase C-terminal domain-like"/>
    <property type="match status" value="1"/>
</dbReference>
<accession>A0ABU0C4V3</accession>
<evidence type="ECO:0000259" key="12">
    <source>
        <dbReference type="Pfam" id="PF07479"/>
    </source>
</evidence>
<feature type="active site" description="Proton acceptor" evidence="7">
    <location>
        <position position="192"/>
    </location>
</feature>
<organism evidence="13 14">
    <name type="scientific">Rhodopseudomonas julia</name>
    <dbReference type="NCBI Taxonomy" id="200617"/>
    <lineage>
        <taxon>Bacteria</taxon>
        <taxon>Pseudomonadati</taxon>
        <taxon>Pseudomonadota</taxon>
        <taxon>Alphaproteobacteria</taxon>
        <taxon>Hyphomicrobiales</taxon>
        <taxon>Nitrobacteraceae</taxon>
        <taxon>Rhodopseudomonas</taxon>
    </lineage>
</organism>
<keyword evidence="2 7" id="KW-0444">Lipid biosynthesis</keyword>
<feature type="binding site" evidence="7">
    <location>
        <position position="245"/>
    </location>
    <ligand>
        <name>sn-glycerol 3-phosphate</name>
        <dbReference type="ChEBI" id="CHEBI:57597"/>
    </ligand>
</feature>
<evidence type="ECO:0000256" key="2">
    <source>
        <dbReference type="ARBA" id="ARBA00022516"/>
    </source>
</evidence>
<dbReference type="RefSeq" id="WP_307153725.1">
    <property type="nucleotide sequence ID" value="NZ_JAUSUK010000001.1"/>
</dbReference>
<evidence type="ECO:0000313" key="13">
    <source>
        <dbReference type="EMBL" id="MDQ0325541.1"/>
    </source>
</evidence>
<dbReference type="NCBIfam" id="NF000942">
    <property type="entry name" value="PRK00094.1-4"/>
    <property type="match status" value="1"/>
</dbReference>
<evidence type="ECO:0000256" key="5">
    <source>
        <dbReference type="ARBA" id="ARBA00023209"/>
    </source>
</evidence>
<feature type="signal peptide" evidence="10">
    <location>
        <begin position="1"/>
        <end position="21"/>
    </location>
</feature>
<comment type="function">
    <text evidence="7">Catalyzes the reduction of the glycolytic intermediate dihydroxyacetone phosphate (DHAP) to sn-glycerol 3-phosphate (G3P), the key precursor for phospholipid synthesis.</text>
</comment>
<evidence type="ECO:0000256" key="9">
    <source>
        <dbReference type="RuleBase" id="RU000439"/>
    </source>
</evidence>
<dbReference type="Pfam" id="PF01210">
    <property type="entry name" value="NAD_Gly3P_dh_N"/>
    <property type="match status" value="1"/>
</dbReference>
<feature type="binding site" evidence="7">
    <location>
        <position position="255"/>
    </location>
    <ligand>
        <name>sn-glycerol 3-phosphate</name>
        <dbReference type="ChEBI" id="CHEBI:57597"/>
    </ligand>
</feature>
<keyword evidence="7" id="KW-0547">Nucleotide-binding</keyword>
<comment type="similarity">
    <text evidence="1 7 8">Belongs to the NAD-dependent glycerol-3-phosphate dehydrogenase family.</text>
</comment>
<dbReference type="NCBIfam" id="NF000940">
    <property type="entry name" value="PRK00094.1-2"/>
    <property type="match status" value="1"/>
</dbReference>
<keyword evidence="5 7" id="KW-0594">Phospholipid biosynthesis</keyword>
<keyword evidence="14" id="KW-1185">Reference proteome</keyword>
<dbReference type="PIRSF" id="PIRSF000114">
    <property type="entry name" value="Glycerol-3-P_dh"/>
    <property type="match status" value="1"/>
</dbReference>
<dbReference type="Gene3D" id="3.40.50.720">
    <property type="entry name" value="NAD(P)-binding Rossmann-like Domain"/>
    <property type="match status" value="1"/>
</dbReference>
<evidence type="ECO:0000256" key="4">
    <source>
        <dbReference type="ARBA" id="ARBA00023098"/>
    </source>
</evidence>
<feature type="binding site" evidence="7">
    <location>
        <position position="16"/>
    </location>
    <ligand>
        <name>NADPH</name>
        <dbReference type="ChEBI" id="CHEBI:57783"/>
    </ligand>
</feature>
<evidence type="ECO:0000313" key="14">
    <source>
        <dbReference type="Proteomes" id="UP001230253"/>
    </source>
</evidence>
<feature type="binding site" evidence="7">
    <location>
        <position position="109"/>
    </location>
    <ligand>
        <name>sn-glycerol 3-phosphate</name>
        <dbReference type="ChEBI" id="CHEBI:57597"/>
    </ligand>
</feature>
<dbReference type="Pfam" id="PF07479">
    <property type="entry name" value="NAD_Gly3P_dh_C"/>
    <property type="match status" value="1"/>
</dbReference>
<dbReference type="InterPro" id="IPR036291">
    <property type="entry name" value="NAD(P)-bd_dom_sf"/>
</dbReference>
<dbReference type="InterPro" id="IPR011128">
    <property type="entry name" value="G3P_DH_NAD-dep_N"/>
</dbReference>
<name>A0ABU0C4V3_9BRAD</name>
<comment type="caution">
    <text evidence="7">Lacks conserved residue(s) required for the propagation of feature annotation.</text>
</comment>
<dbReference type="PANTHER" id="PTHR11728:SF1">
    <property type="entry name" value="GLYCEROL-3-PHOSPHATE DEHYDROGENASE [NAD(+)] 2, CHLOROPLASTIC"/>
    <property type="match status" value="1"/>
</dbReference>
<feature type="binding site" evidence="7">
    <location>
        <position position="280"/>
    </location>
    <ligand>
        <name>NADPH</name>
        <dbReference type="ChEBI" id="CHEBI:57783"/>
    </ligand>
</feature>
<dbReference type="EC" id="1.1.1.94" evidence="7"/>
<feature type="domain" description="Glycerol-3-phosphate dehydrogenase NAD-dependent C-terminal" evidence="12">
    <location>
        <begin position="181"/>
        <end position="321"/>
    </location>
</feature>
<dbReference type="HAMAP" id="MF_00394">
    <property type="entry name" value="NAD_Glyc3P_dehydrog"/>
    <property type="match status" value="1"/>
</dbReference>
<feature type="binding site" evidence="7">
    <location>
        <position position="192"/>
    </location>
    <ligand>
        <name>sn-glycerol 3-phosphate</name>
        <dbReference type="ChEBI" id="CHEBI:57597"/>
    </ligand>
</feature>
<evidence type="ECO:0000256" key="1">
    <source>
        <dbReference type="ARBA" id="ARBA00011009"/>
    </source>
</evidence>
<evidence type="ECO:0000256" key="10">
    <source>
        <dbReference type="SAM" id="SignalP"/>
    </source>
</evidence>